<proteinExistence type="predicted"/>
<keyword evidence="1" id="KW-1133">Transmembrane helix</keyword>
<name>A0ABV8CSK9_9STRE</name>
<keyword evidence="1" id="KW-0812">Transmembrane</keyword>
<organism evidence="2 3">
    <name type="scientific">Streptococcus caprae</name>
    <dbReference type="NCBI Taxonomy" id="1640501"/>
    <lineage>
        <taxon>Bacteria</taxon>
        <taxon>Bacillati</taxon>
        <taxon>Bacillota</taxon>
        <taxon>Bacilli</taxon>
        <taxon>Lactobacillales</taxon>
        <taxon>Streptococcaceae</taxon>
        <taxon>Streptococcus</taxon>
    </lineage>
</organism>
<dbReference type="EMBL" id="JBHRZV010000002">
    <property type="protein sequence ID" value="MFC3927042.1"/>
    <property type="molecule type" value="Genomic_DNA"/>
</dbReference>
<dbReference type="RefSeq" id="WP_380424127.1">
    <property type="nucleotide sequence ID" value="NZ_JBHRZV010000002.1"/>
</dbReference>
<sequence>MDAFSGWKYVVKQLGFIILIALLCLIFLGIGLVVGYGIIGDGENVWAILSPNKWSSILAQFTGK</sequence>
<dbReference type="GO" id="GO:0003899">
    <property type="term" value="F:DNA-directed RNA polymerase activity"/>
    <property type="evidence" value="ECO:0007669"/>
    <property type="project" value="UniProtKB-EC"/>
</dbReference>
<protein>
    <submittedName>
        <fullName evidence="2">DNA-directed RNA polymerase subunit beta</fullName>
        <ecNumber evidence="2">2.7.7.6</ecNumber>
    </submittedName>
</protein>
<reference evidence="3" key="1">
    <citation type="journal article" date="2019" name="Int. J. Syst. Evol. Microbiol.">
        <title>The Global Catalogue of Microorganisms (GCM) 10K type strain sequencing project: providing services to taxonomists for standard genome sequencing and annotation.</title>
        <authorList>
            <consortium name="The Broad Institute Genomics Platform"/>
            <consortium name="The Broad Institute Genome Sequencing Center for Infectious Disease"/>
            <person name="Wu L."/>
            <person name="Ma J."/>
        </authorList>
    </citation>
    <scope>NUCLEOTIDE SEQUENCE [LARGE SCALE GENOMIC DNA]</scope>
    <source>
        <strain evidence="3">CCUG 67170</strain>
    </source>
</reference>
<keyword evidence="1" id="KW-0472">Membrane</keyword>
<evidence type="ECO:0000313" key="2">
    <source>
        <dbReference type="EMBL" id="MFC3927042.1"/>
    </source>
</evidence>
<dbReference type="GO" id="GO:0000428">
    <property type="term" value="C:DNA-directed RNA polymerase complex"/>
    <property type="evidence" value="ECO:0007669"/>
    <property type="project" value="UniProtKB-KW"/>
</dbReference>
<comment type="caution">
    <text evidence="2">The sequence shown here is derived from an EMBL/GenBank/DDBJ whole genome shotgun (WGS) entry which is preliminary data.</text>
</comment>
<evidence type="ECO:0000313" key="3">
    <source>
        <dbReference type="Proteomes" id="UP001595807"/>
    </source>
</evidence>
<keyword evidence="2" id="KW-0240">DNA-directed RNA polymerase</keyword>
<feature type="transmembrane region" description="Helical" evidence="1">
    <location>
        <begin position="14"/>
        <end position="39"/>
    </location>
</feature>
<keyword evidence="2" id="KW-0804">Transcription</keyword>
<keyword evidence="2" id="KW-0548">Nucleotidyltransferase</keyword>
<evidence type="ECO:0000256" key="1">
    <source>
        <dbReference type="SAM" id="Phobius"/>
    </source>
</evidence>
<accession>A0ABV8CSK9</accession>
<dbReference type="InterPro" id="IPR024596">
    <property type="entry name" value="RNApol_su_b/EpuA"/>
</dbReference>
<keyword evidence="2" id="KW-0808">Transferase</keyword>
<gene>
    <name evidence="2" type="ORF">ACFORF_00125</name>
</gene>
<dbReference type="Proteomes" id="UP001595807">
    <property type="component" value="Unassembled WGS sequence"/>
</dbReference>
<keyword evidence="3" id="KW-1185">Reference proteome</keyword>
<dbReference type="Pfam" id="PF11772">
    <property type="entry name" value="EpuA"/>
    <property type="match status" value="1"/>
</dbReference>
<dbReference type="EC" id="2.7.7.6" evidence="2"/>